<comment type="caution">
    <text evidence="2">The sequence shown here is derived from an EMBL/GenBank/DDBJ whole genome shotgun (WGS) entry which is preliminary data.</text>
</comment>
<name>A0ABT6BYR1_9ACTN</name>
<reference evidence="2" key="1">
    <citation type="journal article" date="2022" name="Data Brief">
        <title>Draft genome sequence data of Gordonia hongkongensis strain EUFUS-Z928 isolated from the octocoral Eunicea fusca.</title>
        <authorList>
            <person name="Sanchez-Suarez J."/>
            <person name="Diaz L."/>
            <person name="Melo-Bolivar J."/>
            <person name="Villamil L."/>
        </authorList>
    </citation>
    <scope>NUCLEOTIDE SEQUENCE</scope>
    <source>
        <strain evidence="2">EUFUS-Z928</strain>
    </source>
</reference>
<dbReference type="RefSeq" id="WP_277244371.1">
    <property type="nucleotide sequence ID" value="NZ_JAKJLQ010000017.1"/>
</dbReference>
<feature type="region of interest" description="Disordered" evidence="1">
    <location>
        <begin position="119"/>
        <end position="158"/>
    </location>
</feature>
<sequence length="158" mass="16500">MPSNNSKLTASQARAAARKRTLGALETRRAEEREKLERKLEAELRVMEANEANIAEFLQADSELAAAEAELRVITERSAKAKAAALAAIAERVGSVSGAADLVEISAAKAKTLLREAGLSVGTKKATSSPEPTTTPGAPDAATDETRTEPSDPAVMSA</sequence>
<organism evidence="2 3">
    <name type="scientific">Gordonia hongkongensis</name>
    <dbReference type="NCBI Taxonomy" id="1701090"/>
    <lineage>
        <taxon>Bacteria</taxon>
        <taxon>Bacillati</taxon>
        <taxon>Actinomycetota</taxon>
        <taxon>Actinomycetes</taxon>
        <taxon>Mycobacteriales</taxon>
        <taxon>Gordoniaceae</taxon>
        <taxon>Gordonia</taxon>
    </lineage>
</organism>
<proteinExistence type="predicted"/>
<evidence type="ECO:0000313" key="2">
    <source>
        <dbReference type="EMBL" id="MDF6103078.1"/>
    </source>
</evidence>
<feature type="region of interest" description="Disordered" evidence="1">
    <location>
        <begin position="1"/>
        <end position="31"/>
    </location>
</feature>
<feature type="compositionally biased region" description="Low complexity" evidence="1">
    <location>
        <begin position="130"/>
        <end position="141"/>
    </location>
</feature>
<gene>
    <name evidence="2" type="ORF">L2299_18695</name>
</gene>
<evidence type="ECO:0000256" key="1">
    <source>
        <dbReference type="SAM" id="MobiDB-lite"/>
    </source>
</evidence>
<reference evidence="2" key="2">
    <citation type="submission" date="2022-01" db="EMBL/GenBank/DDBJ databases">
        <authorList>
            <person name="Sanchez-Suarez J."/>
            <person name="Villamil L."/>
            <person name="Diaz L.E."/>
        </authorList>
    </citation>
    <scope>NUCLEOTIDE SEQUENCE</scope>
    <source>
        <strain evidence="2">EUFUS-Z928</strain>
    </source>
</reference>
<protein>
    <submittedName>
        <fullName evidence="2">Uncharacterized protein</fullName>
    </submittedName>
</protein>
<dbReference type="EMBL" id="JAKJLQ010000017">
    <property type="protein sequence ID" value="MDF6103078.1"/>
    <property type="molecule type" value="Genomic_DNA"/>
</dbReference>
<accession>A0ABT6BYR1</accession>
<dbReference type="Proteomes" id="UP001152308">
    <property type="component" value="Unassembled WGS sequence"/>
</dbReference>
<feature type="compositionally biased region" description="Polar residues" evidence="1">
    <location>
        <begin position="1"/>
        <end position="12"/>
    </location>
</feature>
<keyword evidence="3" id="KW-1185">Reference proteome</keyword>
<evidence type="ECO:0000313" key="3">
    <source>
        <dbReference type="Proteomes" id="UP001152308"/>
    </source>
</evidence>